<dbReference type="InterPro" id="IPR039757">
    <property type="entry name" value="EIF2D"/>
</dbReference>
<name>A0A1Y1XLJ9_9FUNG</name>
<reference evidence="3 4" key="1">
    <citation type="submission" date="2016-07" db="EMBL/GenBank/DDBJ databases">
        <title>Pervasive Adenine N6-methylation of Active Genes in Fungi.</title>
        <authorList>
            <consortium name="DOE Joint Genome Institute"/>
            <person name="Mondo S.J."/>
            <person name="Dannebaum R.O."/>
            <person name="Kuo R.C."/>
            <person name="Labutti K."/>
            <person name="Haridas S."/>
            <person name="Kuo A."/>
            <person name="Salamov A."/>
            <person name="Ahrendt S.R."/>
            <person name="Lipzen A."/>
            <person name="Sullivan W."/>
            <person name="Andreopoulos W.B."/>
            <person name="Clum A."/>
            <person name="Lindquist E."/>
            <person name="Daum C."/>
            <person name="Ramamoorthy G.K."/>
            <person name="Gryganskyi A."/>
            <person name="Culley D."/>
            <person name="Magnuson J.K."/>
            <person name="James T.Y."/>
            <person name="O'Malley M.A."/>
            <person name="Stajich J.E."/>
            <person name="Spatafora J.W."/>
            <person name="Visel A."/>
            <person name="Grigoriev I.V."/>
        </authorList>
    </citation>
    <scope>NUCLEOTIDE SEQUENCE [LARGE SCALE GENOMIC DNA]</scope>
    <source>
        <strain evidence="3 4">CBS 931.73</strain>
    </source>
</reference>
<organism evidence="3 4">
    <name type="scientific">Basidiobolus meristosporus CBS 931.73</name>
    <dbReference type="NCBI Taxonomy" id="1314790"/>
    <lineage>
        <taxon>Eukaryota</taxon>
        <taxon>Fungi</taxon>
        <taxon>Fungi incertae sedis</taxon>
        <taxon>Zoopagomycota</taxon>
        <taxon>Entomophthoromycotina</taxon>
        <taxon>Basidiobolomycetes</taxon>
        <taxon>Basidiobolales</taxon>
        <taxon>Basidiobolaceae</taxon>
        <taxon>Basidiobolus</taxon>
    </lineage>
</organism>
<dbReference type="InterPro" id="IPR001950">
    <property type="entry name" value="SUI1"/>
</dbReference>
<dbReference type="EMBL" id="MCFE01000566">
    <property type="protein sequence ID" value="ORX86629.1"/>
    <property type="molecule type" value="Genomic_DNA"/>
</dbReference>
<protein>
    <recommendedName>
        <fullName evidence="2">SUI1 domain-containing protein</fullName>
    </recommendedName>
</protein>
<dbReference type="PROSITE" id="PS50296">
    <property type="entry name" value="SUI1"/>
    <property type="match status" value="1"/>
</dbReference>
<dbReference type="GO" id="GO:0003743">
    <property type="term" value="F:translation initiation factor activity"/>
    <property type="evidence" value="ECO:0007669"/>
    <property type="project" value="InterPro"/>
</dbReference>
<dbReference type="PANTHER" id="PTHR12217:SF4">
    <property type="entry name" value="EUKARYOTIC TRANSLATION INITIATION FACTOR 2D"/>
    <property type="match status" value="1"/>
</dbReference>
<dbReference type="InterPro" id="IPR039759">
    <property type="entry name" value="eIF2D_SUI1"/>
</dbReference>
<dbReference type="SUPFAM" id="SSF55159">
    <property type="entry name" value="eIF1-like"/>
    <property type="match status" value="1"/>
</dbReference>
<dbReference type="OrthoDB" id="199771at2759"/>
<comment type="caution">
    <text evidence="3">The sequence shown here is derived from an EMBL/GenBank/DDBJ whole genome shotgun (WGS) entry which is preliminary data.</text>
</comment>
<dbReference type="Pfam" id="PF01253">
    <property type="entry name" value="SUI1"/>
    <property type="match status" value="1"/>
</dbReference>
<dbReference type="PANTHER" id="PTHR12217">
    <property type="entry name" value="EUKARYOTIC TRANSLATION INITIATION FACTOR 2D"/>
    <property type="match status" value="1"/>
</dbReference>
<dbReference type="AlphaFoldDB" id="A0A1Y1XLJ9"/>
<feature type="region of interest" description="Disordered" evidence="1">
    <location>
        <begin position="32"/>
        <end position="68"/>
    </location>
</feature>
<dbReference type="InterPro" id="IPR057429">
    <property type="entry name" value="WH_eIF2D"/>
</dbReference>
<dbReference type="InParanoid" id="A0A1Y1XLJ9"/>
<dbReference type="CDD" id="cd11608">
    <property type="entry name" value="eIF2D_C"/>
    <property type="match status" value="1"/>
</dbReference>
<dbReference type="FunFam" id="3.30.780.10:FF:000008">
    <property type="entry name" value="eukaryotic translation initiation factor 2D"/>
    <property type="match status" value="1"/>
</dbReference>
<evidence type="ECO:0000259" key="2">
    <source>
        <dbReference type="PROSITE" id="PS50296"/>
    </source>
</evidence>
<gene>
    <name evidence="3" type="ORF">K493DRAFT_360088</name>
</gene>
<feature type="compositionally biased region" description="Basic and acidic residues" evidence="1">
    <location>
        <begin position="32"/>
        <end position="43"/>
    </location>
</feature>
<dbReference type="Gene3D" id="3.30.780.10">
    <property type="entry name" value="SUI1-like domain"/>
    <property type="match status" value="1"/>
</dbReference>
<sequence>MAIDTSEIPTSGPRKGKGVYILHVYRDHLWSHGEKSDPPEFKSLEAVAENETEAADGVVEASPEEPEEKQELNLSVAEVDKIFEASLLQALKVKLTPDGASQHLPMMASAFYSGYVLASRPVNVDIKQSSYKKVAKLFKAMEKKGLFKCKEMRGELHLMSVNWQHKEKGNVKPIQISIEARQGRKAVTKITGMENFQVSVNDLAKQLQTLCASSVAVNELPIGKNTPHPIAEILVQGHQEKKVTEELIARGVPSKHLQVTDKTAKKKK</sequence>
<dbReference type="Pfam" id="PF25304">
    <property type="entry name" value="WHD_eIF2D"/>
    <property type="match status" value="1"/>
</dbReference>
<evidence type="ECO:0000313" key="4">
    <source>
        <dbReference type="Proteomes" id="UP000193498"/>
    </source>
</evidence>
<dbReference type="STRING" id="1314790.A0A1Y1XLJ9"/>
<proteinExistence type="predicted"/>
<dbReference type="InterPro" id="IPR036877">
    <property type="entry name" value="SUI1_dom_sf"/>
</dbReference>
<dbReference type="GO" id="GO:0001731">
    <property type="term" value="P:formation of translation preinitiation complex"/>
    <property type="evidence" value="ECO:0007669"/>
    <property type="project" value="InterPro"/>
</dbReference>
<feature type="domain" description="SUI1" evidence="2">
    <location>
        <begin position="174"/>
        <end position="251"/>
    </location>
</feature>
<evidence type="ECO:0000313" key="3">
    <source>
        <dbReference type="EMBL" id="ORX86629.1"/>
    </source>
</evidence>
<accession>A0A1Y1XLJ9</accession>
<dbReference type="Proteomes" id="UP000193498">
    <property type="component" value="Unassembled WGS sequence"/>
</dbReference>
<dbReference type="Gene3D" id="3.10.400.20">
    <property type="match status" value="1"/>
</dbReference>
<keyword evidence="4" id="KW-1185">Reference proteome</keyword>
<evidence type="ECO:0000256" key="1">
    <source>
        <dbReference type="SAM" id="MobiDB-lite"/>
    </source>
</evidence>